<accession>A0A6H5I4U8</accession>
<feature type="compositionally biased region" description="Polar residues" evidence="1">
    <location>
        <begin position="90"/>
        <end position="107"/>
    </location>
</feature>
<feature type="region of interest" description="Disordered" evidence="1">
    <location>
        <begin position="35"/>
        <end position="74"/>
    </location>
</feature>
<gene>
    <name evidence="2" type="ORF">TBRA_LOCUS1828</name>
</gene>
<dbReference type="AlphaFoldDB" id="A0A6H5I4U8"/>
<evidence type="ECO:0000256" key="1">
    <source>
        <dbReference type="SAM" id="MobiDB-lite"/>
    </source>
</evidence>
<keyword evidence="3" id="KW-1185">Reference proteome</keyword>
<dbReference type="EMBL" id="CADCXV010000355">
    <property type="protein sequence ID" value="CAB0029804.1"/>
    <property type="molecule type" value="Genomic_DNA"/>
</dbReference>
<feature type="region of interest" description="Disordered" evidence="1">
    <location>
        <begin position="90"/>
        <end position="116"/>
    </location>
</feature>
<evidence type="ECO:0000313" key="2">
    <source>
        <dbReference type="EMBL" id="CAB0029804.1"/>
    </source>
</evidence>
<name>A0A6H5I4U8_9HYME</name>
<organism evidence="2 3">
    <name type="scientific">Trichogramma brassicae</name>
    <dbReference type="NCBI Taxonomy" id="86971"/>
    <lineage>
        <taxon>Eukaryota</taxon>
        <taxon>Metazoa</taxon>
        <taxon>Ecdysozoa</taxon>
        <taxon>Arthropoda</taxon>
        <taxon>Hexapoda</taxon>
        <taxon>Insecta</taxon>
        <taxon>Pterygota</taxon>
        <taxon>Neoptera</taxon>
        <taxon>Endopterygota</taxon>
        <taxon>Hymenoptera</taxon>
        <taxon>Apocrita</taxon>
        <taxon>Proctotrupomorpha</taxon>
        <taxon>Chalcidoidea</taxon>
        <taxon>Trichogrammatidae</taxon>
        <taxon>Trichogramma</taxon>
    </lineage>
</organism>
<evidence type="ECO:0000313" key="3">
    <source>
        <dbReference type="Proteomes" id="UP000479190"/>
    </source>
</evidence>
<sequence>MFFVYWDKQQQTAQVDVKDEMGNTPLLKAVILGEKKGGQKTAGKGQIPNLANDDGVSVQRSGRPRASREKRIRAGPKRRLIIMKFFASTDTSRVSRSLKTTVAGTETRSSRRKRKR</sequence>
<dbReference type="Proteomes" id="UP000479190">
    <property type="component" value="Unassembled WGS sequence"/>
</dbReference>
<proteinExistence type="predicted"/>
<feature type="compositionally biased region" description="Basic residues" evidence="1">
    <location>
        <begin position="62"/>
        <end position="74"/>
    </location>
</feature>
<reference evidence="2 3" key="1">
    <citation type="submission" date="2020-02" db="EMBL/GenBank/DDBJ databases">
        <authorList>
            <person name="Ferguson B K."/>
        </authorList>
    </citation>
    <scope>NUCLEOTIDE SEQUENCE [LARGE SCALE GENOMIC DNA]</scope>
</reference>
<protein>
    <submittedName>
        <fullName evidence="2">Uncharacterized protein</fullName>
    </submittedName>
</protein>